<evidence type="ECO:0000256" key="5">
    <source>
        <dbReference type="ARBA" id="ARBA00023128"/>
    </source>
</evidence>
<evidence type="ECO:0000313" key="11">
    <source>
        <dbReference type="EMBL" id="ETW80546.1"/>
    </source>
</evidence>
<dbReference type="eggNOG" id="KOG1043">
    <property type="taxonomic scope" value="Eukaryota"/>
</dbReference>
<dbReference type="PANTHER" id="PTHR14009:SF1">
    <property type="entry name" value="MITOCHONDRIAL PROTON_CALCIUM EXCHANGER PROTEIN"/>
    <property type="match status" value="1"/>
</dbReference>
<evidence type="ECO:0000256" key="4">
    <source>
        <dbReference type="ARBA" id="ARBA00022989"/>
    </source>
</evidence>
<feature type="transmembrane region" description="Helical" evidence="9">
    <location>
        <begin position="307"/>
        <end position="324"/>
    </location>
</feature>
<dbReference type="GO" id="GO:0043022">
    <property type="term" value="F:ribosome binding"/>
    <property type="evidence" value="ECO:0007669"/>
    <property type="project" value="InterPro"/>
</dbReference>
<evidence type="ECO:0000256" key="9">
    <source>
        <dbReference type="SAM" id="Phobius"/>
    </source>
</evidence>
<proteinExistence type="predicted"/>
<sequence length="413" mass="45466">MIRSIGRNGAVERSLATQRRGSLFVHRQFRGHVVGYDVSLTTGIYSPGALTHPHFARLLSSSTQPPIVQKSPPATPSQPASLLPTSRKPKVELRPGPIKPAAKSSTRSDLNTPSVSSKLPTSSTQQSTTSSTPAPSTSSSILETTRQDLIHAHTHGIIPPPPPDAGRVQRMWHQLKEIFKFYVRGMKMVNTHRVQANEMRQRVKSGGPPLSRWESRFVATSQTDLLKLVPFVLIVLIAEEVIPLIVLYVPSMLPSTCIMPSQRERIENKRRDKQRVFVETMQDELAMISKVSPIHVALSSVTGSTPLLALCGVFSLSTMGPPFMRRRRLQRHLRAIAADDALLKQEGMGDRLTHPELLEALEQRGIVTAGAKLPALKSSLRWWLENVDKNDEGDSIGRRIALAARSAGVSSKA</sequence>
<dbReference type="GeneID" id="20672232"/>
<dbReference type="EMBL" id="KI925459">
    <property type="protein sequence ID" value="ETW80546.1"/>
    <property type="molecule type" value="Genomic_DNA"/>
</dbReference>
<accession>W4K651</accession>
<dbReference type="InterPro" id="IPR044202">
    <property type="entry name" value="LETM1/MDM38-like"/>
</dbReference>
<dbReference type="PANTHER" id="PTHR14009">
    <property type="entry name" value="LEUCINE ZIPPER-EF-HAND CONTAINING TRANSMEMBRANE PROTEIN"/>
    <property type="match status" value="1"/>
</dbReference>
<dbReference type="STRING" id="747525.W4K651"/>
<dbReference type="Pfam" id="PF07766">
    <property type="entry name" value="LETM1_RBD"/>
    <property type="match status" value="2"/>
</dbReference>
<dbReference type="HOGENOM" id="CLU_037786_0_0_1"/>
<dbReference type="GO" id="GO:0005743">
    <property type="term" value="C:mitochondrial inner membrane"/>
    <property type="evidence" value="ECO:0007669"/>
    <property type="project" value="UniProtKB-SubCell"/>
</dbReference>
<dbReference type="PROSITE" id="PS51758">
    <property type="entry name" value="LETM1_RBD"/>
    <property type="match status" value="1"/>
</dbReference>
<keyword evidence="3" id="KW-0999">Mitochondrion inner membrane</keyword>
<dbReference type="InParanoid" id="W4K651"/>
<name>W4K651_HETIT</name>
<dbReference type="Proteomes" id="UP000030671">
    <property type="component" value="Unassembled WGS sequence"/>
</dbReference>
<evidence type="ECO:0000256" key="2">
    <source>
        <dbReference type="ARBA" id="ARBA00022692"/>
    </source>
</evidence>
<dbReference type="OrthoDB" id="73691at2759"/>
<evidence type="ECO:0000313" key="12">
    <source>
        <dbReference type="Proteomes" id="UP000030671"/>
    </source>
</evidence>
<protein>
    <recommendedName>
        <fullName evidence="10">Letm1 RBD domain-containing protein</fullName>
    </recommendedName>
</protein>
<dbReference type="InterPro" id="IPR033122">
    <property type="entry name" value="LETM1-like_RBD"/>
</dbReference>
<reference evidence="11 12" key="1">
    <citation type="journal article" date="2012" name="New Phytol.">
        <title>Insight into trade-off between wood decay and parasitism from the genome of a fungal forest pathogen.</title>
        <authorList>
            <person name="Olson A."/>
            <person name="Aerts A."/>
            <person name="Asiegbu F."/>
            <person name="Belbahri L."/>
            <person name="Bouzid O."/>
            <person name="Broberg A."/>
            <person name="Canback B."/>
            <person name="Coutinho P.M."/>
            <person name="Cullen D."/>
            <person name="Dalman K."/>
            <person name="Deflorio G."/>
            <person name="van Diepen L.T."/>
            <person name="Dunand C."/>
            <person name="Duplessis S."/>
            <person name="Durling M."/>
            <person name="Gonthier P."/>
            <person name="Grimwood J."/>
            <person name="Fossdal C.G."/>
            <person name="Hansson D."/>
            <person name="Henrissat B."/>
            <person name="Hietala A."/>
            <person name="Himmelstrand K."/>
            <person name="Hoffmeister D."/>
            <person name="Hogberg N."/>
            <person name="James T.Y."/>
            <person name="Karlsson M."/>
            <person name="Kohler A."/>
            <person name="Kues U."/>
            <person name="Lee Y.H."/>
            <person name="Lin Y.C."/>
            <person name="Lind M."/>
            <person name="Lindquist E."/>
            <person name="Lombard V."/>
            <person name="Lucas S."/>
            <person name="Lunden K."/>
            <person name="Morin E."/>
            <person name="Murat C."/>
            <person name="Park J."/>
            <person name="Raffaello T."/>
            <person name="Rouze P."/>
            <person name="Salamov A."/>
            <person name="Schmutz J."/>
            <person name="Solheim H."/>
            <person name="Stahlberg J."/>
            <person name="Velez H."/>
            <person name="de Vries R.P."/>
            <person name="Wiebenga A."/>
            <person name="Woodward S."/>
            <person name="Yakovlev I."/>
            <person name="Garbelotto M."/>
            <person name="Martin F."/>
            <person name="Grigoriev I.V."/>
            <person name="Stenlid J."/>
        </authorList>
    </citation>
    <scope>NUCLEOTIDE SEQUENCE [LARGE SCALE GENOMIC DNA]</scope>
    <source>
        <strain evidence="11 12">TC 32-1</strain>
    </source>
</reference>
<feature type="compositionally biased region" description="Polar residues" evidence="8">
    <location>
        <begin position="103"/>
        <end position="115"/>
    </location>
</feature>
<feature type="compositionally biased region" description="Low complexity" evidence="8">
    <location>
        <begin position="116"/>
        <end position="140"/>
    </location>
</feature>
<comment type="subcellular location">
    <subcellularLocation>
        <location evidence="1">Mitochondrion inner membrane</location>
        <topology evidence="1">Single-pass membrane protein</topology>
    </subcellularLocation>
</comment>
<keyword evidence="12" id="KW-1185">Reference proteome</keyword>
<gene>
    <name evidence="11" type="ORF">HETIRDRAFT_385119</name>
</gene>
<keyword evidence="4 9" id="KW-1133">Transmembrane helix</keyword>
<keyword evidence="5 7" id="KW-0496">Mitochondrion</keyword>
<dbReference type="AlphaFoldDB" id="W4K651"/>
<evidence type="ECO:0000259" key="10">
    <source>
        <dbReference type="PROSITE" id="PS51758"/>
    </source>
</evidence>
<evidence type="ECO:0000256" key="7">
    <source>
        <dbReference type="PROSITE-ProRule" id="PRU01094"/>
    </source>
</evidence>
<evidence type="ECO:0000256" key="6">
    <source>
        <dbReference type="ARBA" id="ARBA00023136"/>
    </source>
</evidence>
<dbReference type="RefSeq" id="XP_009547279.1">
    <property type="nucleotide sequence ID" value="XM_009548984.1"/>
</dbReference>
<evidence type="ECO:0000256" key="3">
    <source>
        <dbReference type="ARBA" id="ARBA00022792"/>
    </source>
</evidence>
<evidence type="ECO:0000256" key="8">
    <source>
        <dbReference type="SAM" id="MobiDB-lite"/>
    </source>
</evidence>
<keyword evidence="6 9" id="KW-0472">Membrane</keyword>
<dbReference type="GO" id="GO:0030003">
    <property type="term" value="P:intracellular monoatomic cation homeostasis"/>
    <property type="evidence" value="ECO:0007669"/>
    <property type="project" value="TreeGrafter"/>
</dbReference>
<feature type="domain" description="Letm1 RBD" evidence="10">
    <location>
        <begin position="238"/>
        <end position="413"/>
    </location>
</feature>
<evidence type="ECO:0000256" key="1">
    <source>
        <dbReference type="ARBA" id="ARBA00004434"/>
    </source>
</evidence>
<organism evidence="11 12">
    <name type="scientific">Heterobasidion irregulare (strain TC 32-1)</name>
    <dbReference type="NCBI Taxonomy" id="747525"/>
    <lineage>
        <taxon>Eukaryota</taxon>
        <taxon>Fungi</taxon>
        <taxon>Dikarya</taxon>
        <taxon>Basidiomycota</taxon>
        <taxon>Agaricomycotina</taxon>
        <taxon>Agaricomycetes</taxon>
        <taxon>Russulales</taxon>
        <taxon>Bondarzewiaceae</taxon>
        <taxon>Heterobasidion</taxon>
        <taxon>Heterobasidion annosum species complex</taxon>
    </lineage>
</organism>
<feature type="transmembrane region" description="Helical" evidence="9">
    <location>
        <begin position="225"/>
        <end position="249"/>
    </location>
</feature>
<feature type="region of interest" description="Disordered" evidence="8">
    <location>
        <begin position="63"/>
        <end position="141"/>
    </location>
</feature>
<dbReference type="KEGG" id="hir:HETIRDRAFT_385119"/>
<keyword evidence="2 9" id="KW-0812">Transmembrane</keyword>